<evidence type="ECO:0000313" key="2">
    <source>
        <dbReference type="EMBL" id="WAQ99527.1"/>
    </source>
</evidence>
<feature type="compositionally biased region" description="Basic and acidic residues" evidence="1">
    <location>
        <begin position="429"/>
        <end position="448"/>
    </location>
</feature>
<dbReference type="EMBL" id="CP111014">
    <property type="protein sequence ID" value="WAQ99527.1"/>
    <property type="molecule type" value="Genomic_DNA"/>
</dbReference>
<organism evidence="2 3">
    <name type="scientific">Mya arenaria</name>
    <name type="common">Soft-shell clam</name>
    <dbReference type="NCBI Taxonomy" id="6604"/>
    <lineage>
        <taxon>Eukaryota</taxon>
        <taxon>Metazoa</taxon>
        <taxon>Spiralia</taxon>
        <taxon>Lophotrochozoa</taxon>
        <taxon>Mollusca</taxon>
        <taxon>Bivalvia</taxon>
        <taxon>Autobranchia</taxon>
        <taxon>Heteroconchia</taxon>
        <taxon>Euheterodonta</taxon>
        <taxon>Imparidentia</taxon>
        <taxon>Neoheterodontei</taxon>
        <taxon>Myida</taxon>
        <taxon>Myoidea</taxon>
        <taxon>Myidae</taxon>
        <taxon>Mya</taxon>
    </lineage>
</organism>
<feature type="region of interest" description="Disordered" evidence="1">
    <location>
        <begin position="383"/>
        <end position="416"/>
    </location>
</feature>
<name>A0ABY7DS42_MYAAR</name>
<evidence type="ECO:0000256" key="1">
    <source>
        <dbReference type="SAM" id="MobiDB-lite"/>
    </source>
</evidence>
<dbReference type="Proteomes" id="UP001164746">
    <property type="component" value="Chromosome 3"/>
</dbReference>
<sequence length="465" mass="56580">ASICTDHSDAVEFFKPGGLYFKPIARVNICVQLPPLKEAGKSISNWEVMERIKNMIKPHGFMSLKIIKSTMEFIRFEGELENKDLVLVVMQRLESKSIKLSGFHEQLKVKAGEAKIAFPGRHDWDAYFRDARNMNEMRPGERPDTIHIRDIPTRWFASCHSKDKTKPSEEYLKKVFSQFGDIRCVDIPMLDPYRKEMTGLVKVGSINTFTFGQDLVFDAYIQYKEYIGFVKAMDRLRGMKMLYMDEEEKYKAIRKRRLDRERLEELEREREDRVRREREEQERKLLEEERLKNEEEIGRERKRQEKLQRRVDRRKEREQKRKQKHLERKEREEERKMQHKIALEERKFLLAQRKLESIRIMTELFERVKVIKVKEDVARREQELEEERTRQVEQEKSEREEKEKQRQEQVRRRKEQLLRQEHELREKILKKFKNTEEHKQEQMREQLRKKLSGRTKLKSAVVMKR</sequence>
<dbReference type="PANTHER" id="PTHR12484">
    <property type="entry name" value="B-LYMPHOCYTE ANTIGEN-RELATED"/>
    <property type="match status" value="1"/>
</dbReference>
<gene>
    <name evidence="2" type="ORF">MAR_023900</name>
</gene>
<dbReference type="Pfam" id="PF25015">
    <property type="entry name" value="RBD_AKAP-17A"/>
    <property type="match status" value="1"/>
</dbReference>
<feature type="compositionally biased region" description="Basic residues" evidence="1">
    <location>
        <begin position="449"/>
        <end position="465"/>
    </location>
</feature>
<dbReference type="PANTHER" id="PTHR12484:SF4">
    <property type="entry name" value="A-KINASE ANCHOR PROTEIN 17A"/>
    <property type="match status" value="1"/>
</dbReference>
<evidence type="ECO:0000313" key="3">
    <source>
        <dbReference type="Proteomes" id="UP001164746"/>
    </source>
</evidence>
<protein>
    <submittedName>
        <fullName evidence="2">AK17A-like protein</fullName>
    </submittedName>
</protein>
<proteinExistence type="predicted"/>
<dbReference type="InterPro" id="IPR056852">
    <property type="entry name" value="AK17A/B"/>
</dbReference>
<accession>A0ABY7DS42</accession>
<feature type="region of interest" description="Disordered" evidence="1">
    <location>
        <begin position="308"/>
        <end position="335"/>
    </location>
</feature>
<reference evidence="2" key="1">
    <citation type="submission" date="2022-11" db="EMBL/GenBank/DDBJ databases">
        <title>Centuries of genome instability and evolution in soft-shell clam transmissible cancer (bioRxiv).</title>
        <authorList>
            <person name="Hart S.F.M."/>
            <person name="Yonemitsu M.A."/>
            <person name="Giersch R.M."/>
            <person name="Beal B.F."/>
            <person name="Arriagada G."/>
            <person name="Davis B.W."/>
            <person name="Ostrander E.A."/>
            <person name="Goff S.P."/>
            <person name="Metzger M.J."/>
        </authorList>
    </citation>
    <scope>NUCLEOTIDE SEQUENCE</scope>
    <source>
        <strain evidence="2">MELC-2E11</strain>
        <tissue evidence="2">Siphon/mantle</tissue>
    </source>
</reference>
<feature type="region of interest" description="Disordered" evidence="1">
    <location>
        <begin position="429"/>
        <end position="465"/>
    </location>
</feature>
<feature type="compositionally biased region" description="Basic and acidic residues" evidence="1">
    <location>
        <begin position="308"/>
        <end position="319"/>
    </location>
</feature>
<keyword evidence="3" id="KW-1185">Reference proteome</keyword>
<feature type="non-terminal residue" evidence="2">
    <location>
        <position position="465"/>
    </location>
</feature>